<keyword evidence="2" id="KW-1185">Reference proteome</keyword>
<reference evidence="1" key="1">
    <citation type="submission" date="2024-09" db="EMBL/GenBank/DDBJ databases">
        <title>Black Yeasts Isolated from many extreme environments.</title>
        <authorList>
            <person name="Coleine C."/>
            <person name="Stajich J.E."/>
            <person name="Selbmann L."/>
        </authorList>
    </citation>
    <scope>NUCLEOTIDE SEQUENCE</scope>
    <source>
        <strain evidence="1">CCFEE 5737</strain>
    </source>
</reference>
<dbReference type="Proteomes" id="UP001186974">
    <property type="component" value="Unassembled WGS sequence"/>
</dbReference>
<feature type="non-terminal residue" evidence="1">
    <location>
        <position position="1"/>
    </location>
</feature>
<gene>
    <name evidence="1" type="ORF">LTS18_008233</name>
</gene>
<evidence type="ECO:0000313" key="2">
    <source>
        <dbReference type="Proteomes" id="UP001186974"/>
    </source>
</evidence>
<protein>
    <submittedName>
        <fullName evidence="1">Uncharacterized protein</fullName>
    </submittedName>
</protein>
<proteinExistence type="predicted"/>
<evidence type="ECO:0000313" key="1">
    <source>
        <dbReference type="EMBL" id="KAK3060575.1"/>
    </source>
</evidence>
<sequence>WDDDDDDDGDRHGAGTLWPLRIEGVVIGRLRGLVDVAVNHIPDLTVWGFALDGQAATWEIRTLGKERGRVAEQTVGRDGVVVDSFDIDTDGDVVMADAEAAVEMDNRERTVGFSGQRRGGSLRRWRKALALECDEGVEAVVLPAGSWYDEDGDVWMVDAGD</sequence>
<comment type="caution">
    <text evidence="1">The sequence shown here is derived from an EMBL/GenBank/DDBJ whole genome shotgun (WGS) entry which is preliminary data.</text>
</comment>
<organism evidence="1 2">
    <name type="scientific">Coniosporium uncinatum</name>
    <dbReference type="NCBI Taxonomy" id="93489"/>
    <lineage>
        <taxon>Eukaryota</taxon>
        <taxon>Fungi</taxon>
        <taxon>Dikarya</taxon>
        <taxon>Ascomycota</taxon>
        <taxon>Pezizomycotina</taxon>
        <taxon>Dothideomycetes</taxon>
        <taxon>Dothideomycetes incertae sedis</taxon>
        <taxon>Coniosporium</taxon>
    </lineage>
</organism>
<name>A0ACC3D1V9_9PEZI</name>
<accession>A0ACC3D1V9</accession>
<dbReference type="EMBL" id="JAWDJW010008463">
    <property type="protein sequence ID" value="KAK3060575.1"/>
    <property type="molecule type" value="Genomic_DNA"/>
</dbReference>